<accession>D3F1Z9</accession>
<reference evidence="2" key="2">
    <citation type="submission" date="2010-01" db="EMBL/GenBank/DDBJ databases">
        <title>The complete genome of Conexibacter woesei DSM 14684.</title>
        <authorList>
            <consortium name="US DOE Joint Genome Institute (JGI-PGF)"/>
            <person name="Lucas S."/>
            <person name="Copeland A."/>
            <person name="Lapidus A."/>
            <person name="Glavina del Rio T."/>
            <person name="Dalin E."/>
            <person name="Tice H."/>
            <person name="Bruce D."/>
            <person name="Goodwin L."/>
            <person name="Pitluck S."/>
            <person name="Kyrpides N."/>
            <person name="Mavromatis K."/>
            <person name="Ivanova N."/>
            <person name="Mikhailova N."/>
            <person name="Chertkov O."/>
            <person name="Brettin T."/>
            <person name="Detter J.C."/>
            <person name="Han C."/>
            <person name="Larimer F."/>
            <person name="Land M."/>
            <person name="Hauser L."/>
            <person name="Markowitz V."/>
            <person name="Cheng J.-F."/>
            <person name="Hugenholtz P."/>
            <person name="Woyke T."/>
            <person name="Wu D."/>
            <person name="Pukall R."/>
            <person name="Steenblock K."/>
            <person name="Schneider S."/>
            <person name="Klenk H.-P."/>
            <person name="Eisen J.A."/>
        </authorList>
    </citation>
    <scope>NUCLEOTIDE SEQUENCE [LARGE SCALE GENOMIC DNA]</scope>
    <source>
        <strain evidence="2">DSM 14684 / CIP 108061 / JCM 11494 / NBRC 100937 / ID131577</strain>
    </source>
</reference>
<dbReference type="Proteomes" id="UP000008229">
    <property type="component" value="Chromosome"/>
</dbReference>
<dbReference type="EMBL" id="CP001854">
    <property type="protein sequence ID" value="ADB50174.1"/>
    <property type="molecule type" value="Genomic_DNA"/>
</dbReference>
<dbReference type="RefSeq" id="WP_012933225.1">
    <property type="nucleotide sequence ID" value="NC_013739.1"/>
</dbReference>
<dbReference type="KEGG" id="cwo:Cwoe_1747"/>
<sequence>MAVIRPQIETDPTALEQIAYDYLESAGLGWERADGDLMSWLIGAHARMVAEERDIAADVPIEQILRPLGEKVHRVEQQRAVPATARAKFTMRDTAGYTIPAGLEVLVKTSGDEGVTMLVVAPHTIEPNLDPPEGVVDLRAAPGREGADANGLRPTGTTVVPIRSFEFIRRIELASESANGRDAESDEDYLQRLVDTLALATPAPVLLDDFAAIARQQDNVARALAVNHQLWRPEVIEIAVGVGRGSVYDGAGRAITVAHARTSTQIETDFAAYGARATGGPLGTAPVVVTLNGRARYGPWKAEAAASSTVAVSVRQHGGERNPVERAVAVAVITAAGDPLSREERAAVQASIEGLREVNWLCSVIDPIYTEIDVDFRAIAWPSYDPRAVLDDAVIALRQFLSPARWGIGEDRADGTGTTWVNEPNVRYLEVAQVLNEVPGLRYVTSLGIARANGTPGTSDVALDGLVPLPRPGPRILGEVTEA</sequence>
<dbReference type="HOGENOM" id="CLU_564646_0_0_11"/>
<proteinExistence type="predicted"/>
<evidence type="ECO:0000313" key="2">
    <source>
        <dbReference type="Proteomes" id="UP000008229"/>
    </source>
</evidence>
<dbReference type="OrthoDB" id="3784873at2"/>
<reference evidence="1 2" key="1">
    <citation type="journal article" date="2010" name="Stand. Genomic Sci.">
        <title>Complete genome sequence of Conexibacter woesei type strain (ID131577).</title>
        <authorList>
            <person name="Pukall R."/>
            <person name="Lapidus A."/>
            <person name="Glavina Del Rio T."/>
            <person name="Copeland A."/>
            <person name="Tice H."/>
            <person name="Cheng J.-F."/>
            <person name="Lucas S."/>
            <person name="Chen F."/>
            <person name="Nolan M."/>
            <person name="Bruce D."/>
            <person name="Goodwin L."/>
            <person name="Pitluck S."/>
            <person name="Mavromatis K."/>
            <person name="Ivanova N."/>
            <person name="Ovchinnikova G."/>
            <person name="Pati A."/>
            <person name="Chen A."/>
            <person name="Palaniappan K."/>
            <person name="Land M."/>
            <person name="Hauser L."/>
            <person name="Chang Y.-J."/>
            <person name="Jeffries C.D."/>
            <person name="Chain P."/>
            <person name="Meincke L."/>
            <person name="Sims D."/>
            <person name="Brettin T."/>
            <person name="Detter J.C."/>
            <person name="Rohde M."/>
            <person name="Goeker M."/>
            <person name="Bristow J."/>
            <person name="Eisen J.A."/>
            <person name="Markowitz V."/>
            <person name="Kyrpides N.C."/>
            <person name="Klenk H.-P."/>
            <person name="Hugenholtz P."/>
        </authorList>
    </citation>
    <scope>NUCLEOTIDE SEQUENCE [LARGE SCALE GENOMIC DNA]</scope>
    <source>
        <strain evidence="2">DSM 14684 / CIP 108061 / JCM 11494 / NBRC 100937 / ID131577</strain>
    </source>
</reference>
<name>D3F1Z9_CONWI</name>
<organism evidence="1 2">
    <name type="scientific">Conexibacter woesei (strain DSM 14684 / CCUG 47730 / CIP 108061 / JCM 11494 / NBRC 100937 / ID131577)</name>
    <dbReference type="NCBI Taxonomy" id="469383"/>
    <lineage>
        <taxon>Bacteria</taxon>
        <taxon>Bacillati</taxon>
        <taxon>Actinomycetota</taxon>
        <taxon>Thermoleophilia</taxon>
        <taxon>Solirubrobacterales</taxon>
        <taxon>Conexibacteraceae</taxon>
        <taxon>Conexibacter</taxon>
    </lineage>
</organism>
<gene>
    <name evidence="1" type="ordered locus">Cwoe_1747</name>
</gene>
<protein>
    <submittedName>
        <fullName evidence="1">Uncharacterized protein</fullName>
    </submittedName>
</protein>
<keyword evidence="2" id="KW-1185">Reference proteome</keyword>
<dbReference type="STRING" id="469383.Cwoe_1747"/>
<evidence type="ECO:0000313" key="1">
    <source>
        <dbReference type="EMBL" id="ADB50174.1"/>
    </source>
</evidence>
<dbReference type="AlphaFoldDB" id="D3F1Z9"/>
<dbReference type="eggNOG" id="ENOG5031PHN">
    <property type="taxonomic scope" value="Bacteria"/>
</dbReference>